<dbReference type="Proteomes" id="UP000276133">
    <property type="component" value="Unassembled WGS sequence"/>
</dbReference>
<dbReference type="InterPro" id="IPR013717">
    <property type="entry name" value="PIG-P"/>
</dbReference>
<keyword evidence="6" id="KW-0560">Oxidoreductase</keyword>
<dbReference type="GO" id="GO:0008198">
    <property type="term" value="F:ferrous iron binding"/>
    <property type="evidence" value="ECO:0007669"/>
    <property type="project" value="TreeGrafter"/>
</dbReference>
<comment type="cofactor">
    <cofactor evidence="9">
        <name>Fe(2+)</name>
        <dbReference type="ChEBI" id="CHEBI:29033"/>
    </cofactor>
    <text evidence="9">Binds 1 Fe(2+) ion per subunit.</text>
</comment>
<dbReference type="PANTHER" id="PTHR16557">
    <property type="entry name" value="ALKYLATED DNA REPAIR PROTEIN ALKB-RELATED"/>
    <property type="match status" value="1"/>
</dbReference>
<dbReference type="InterPro" id="IPR037151">
    <property type="entry name" value="AlkB-like_sf"/>
</dbReference>
<gene>
    <name evidence="12" type="ORF">BpHYR1_042612</name>
</gene>
<keyword evidence="3 9" id="KW-0479">Metal-binding</keyword>
<protein>
    <submittedName>
        <fullName evidence="12">Alkylated DNA repair alkB-like protein</fullName>
    </submittedName>
</protein>
<evidence type="ECO:0000313" key="12">
    <source>
        <dbReference type="EMBL" id="RNA12919.1"/>
    </source>
</evidence>
<comment type="caution">
    <text evidence="12">The sequence shown here is derived from an EMBL/GenBank/DDBJ whole genome shotgun (WGS) entry which is preliminary data.</text>
</comment>
<evidence type="ECO:0000256" key="2">
    <source>
        <dbReference type="ARBA" id="ARBA00022692"/>
    </source>
</evidence>
<name>A0A3M7QNW0_BRAPC</name>
<feature type="domain" description="Fe2OG dioxygenase" evidence="11">
    <location>
        <begin position="298"/>
        <end position="422"/>
    </location>
</feature>
<feature type="transmembrane region" description="Helical" evidence="10">
    <location>
        <begin position="60"/>
        <end position="80"/>
    </location>
</feature>
<keyword evidence="13" id="KW-1185">Reference proteome</keyword>
<dbReference type="PROSITE" id="PS51471">
    <property type="entry name" value="FE2OG_OXY"/>
    <property type="match status" value="1"/>
</dbReference>
<proteinExistence type="predicted"/>
<dbReference type="InterPro" id="IPR005123">
    <property type="entry name" value="Oxoglu/Fe-dep_dioxygenase_dom"/>
</dbReference>
<evidence type="ECO:0000256" key="3">
    <source>
        <dbReference type="ARBA" id="ARBA00022723"/>
    </source>
</evidence>
<evidence type="ECO:0000256" key="4">
    <source>
        <dbReference type="ARBA" id="ARBA00022964"/>
    </source>
</evidence>
<evidence type="ECO:0000256" key="9">
    <source>
        <dbReference type="PIRSR" id="PIRSR604574-2"/>
    </source>
</evidence>
<dbReference type="SUPFAM" id="SSF51197">
    <property type="entry name" value="Clavaminate synthase-like"/>
    <property type="match status" value="1"/>
</dbReference>
<dbReference type="Pfam" id="PF08510">
    <property type="entry name" value="PIG-P"/>
    <property type="match status" value="1"/>
</dbReference>
<dbReference type="InterPro" id="IPR027450">
    <property type="entry name" value="AlkB-like"/>
</dbReference>
<feature type="binding site" evidence="9">
    <location>
        <position position="316"/>
    </location>
    <ligand>
        <name>Fe cation</name>
        <dbReference type="ChEBI" id="CHEBI:24875"/>
        <note>catalytic</note>
    </ligand>
</feature>
<keyword evidence="4" id="KW-0223">Dioxygenase</keyword>
<dbReference type="GO" id="GO:0035513">
    <property type="term" value="P:oxidative RNA demethylation"/>
    <property type="evidence" value="ECO:0007669"/>
    <property type="project" value="TreeGrafter"/>
</dbReference>
<dbReference type="GO" id="GO:0035516">
    <property type="term" value="F:broad specificity oxidative DNA demethylase activity"/>
    <property type="evidence" value="ECO:0007669"/>
    <property type="project" value="TreeGrafter"/>
</dbReference>
<keyword evidence="7 9" id="KW-0408">Iron</keyword>
<evidence type="ECO:0000256" key="7">
    <source>
        <dbReference type="ARBA" id="ARBA00023004"/>
    </source>
</evidence>
<evidence type="ECO:0000256" key="10">
    <source>
        <dbReference type="SAM" id="Phobius"/>
    </source>
</evidence>
<dbReference type="EMBL" id="REGN01005561">
    <property type="protein sequence ID" value="RNA12919.1"/>
    <property type="molecule type" value="Genomic_DNA"/>
</dbReference>
<dbReference type="Gene3D" id="2.60.120.590">
    <property type="entry name" value="Alpha-ketoglutarate-dependent dioxygenase AlkB-like"/>
    <property type="match status" value="1"/>
</dbReference>
<dbReference type="GO" id="GO:0035515">
    <property type="term" value="F:oxidative RNA demethylase activity"/>
    <property type="evidence" value="ECO:0007669"/>
    <property type="project" value="TreeGrafter"/>
</dbReference>
<evidence type="ECO:0000256" key="5">
    <source>
        <dbReference type="ARBA" id="ARBA00022989"/>
    </source>
</evidence>
<feature type="transmembrane region" description="Helical" evidence="10">
    <location>
        <begin position="21"/>
        <end position="40"/>
    </location>
</feature>
<feature type="binding site" evidence="9">
    <location>
        <position position="372"/>
    </location>
    <ligand>
        <name>Fe cation</name>
        <dbReference type="ChEBI" id="CHEBI:24875"/>
        <note>catalytic</note>
    </ligand>
</feature>
<reference evidence="12 13" key="1">
    <citation type="journal article" date="2018" name="Sci. Rep.">
        <title>Genomic signatures of local adaptation to the degree of environmental predictability in rotifers.</title>
        <authorList>
            <person name="Franch-Gras L."/>
            <person name="Hahn C."/>
            <person name="Garcia-Roger E.M."/>
            <person name="Carmona M.J."/>
            <person name="Serra M."/>
            <person name="Gomez A."/>
        </authorList>
    </citation>
    <scope>NUCLEOTIDE SEQUENCE [LARGE SCALE GENOMIC DNA]</scope>
    <source>
        <strain evidence="12">HYR1</strain>
    </source>
</reference>
<feature type="non-terminal residue" evidence="12">
    <location>
        <position position="422"/>
    </location>
</feature>
<dbReference type="OrthoDB" id="6614653at2759"/>
<dbReference type="GO" id="GO:0016020">
    <property type="term" value="C:membrane"/>
    <property type="evidence" value="ECO:0007669"/>
    <property type="project" value="UniProtKB-SubCell"/>
</dbReference>
<accession>A0A3M7QNW0</accession>
<dbReference type="PANTHER" id="PTHR16557:SF2">
    <property type="entry name" value="NUCLEIC ACID DIOXYGENASE ALKBH1"/>
    <property type="match status" value="1"/>
</dbReference>
<evidence type="ECO:0000259" key="11">
    <source>
        <dbReference type="PROSITE" id="PS51471"/>
    </source>
</evidence>
<keyword evidence="2 10" id="KW-0812">Transmembrane</keyword>
<dbReference type="AlphaFoldDB" id="A0A3M7QNW0"/>
<evidence type="ECO:0000313" key="13">
    <source>
        <dbReference type="Proteomes" id="UP000276133"/>
    </source>
</evidence>
<dbReference type="InterPro" id="IPR004574">
    <property type="entry name" value="Alkb"/>
</dbReference>
<comment type="subcellular location">
    <subcellularLocation>
        <location evidence="1">Membrane</location>
        <topology evidence="1">Multi-pass membrane protein</topology>
    </subcellularLocation>
</comment>
<keyword evidence="5 10" id="KW-1133">Transmembrane helix</keyword>
<evidence type="ECO:0000256" key="8">
    <source>
        <dbReference type="ARBA" id="ARBA00023136"/>
    </source>
</evidence>
<dbReference type="GO" id="GO:0005737">
    <property type="term" value="C:cytoplasm"/>
    <property type="evidence" value="ECO:0007669"/>
    <property type="project" value="TreeGrafter"/>
</dbReference>
<feature type="binding site" evidence="9">
    <location>
        <position position="318"/>
    </location>
    <ligand>
        <name>Fe cation</name>
        <dbReference type="ChEBI" id="CHEBI:24875"/>
        <note>catalytic</note>
    </ligand>
</feature>
<dbReference type="STRING" id="10195.A0A3M7QNW0"/>
<evidence type="ECO:0000256" key="1">
    <source>
        <dbReference type="ARBA" id="ARBA00004141"/>
    </source>
</evidence>
<sequence>MNKKIAEHSPGPKPERAIFGFFLIISSIILLSLYALISFIPNSVLAQIGWTYLPDKYWSLAVPAVIIYGVLGYLPIYFSINTTRVNDYSSIYNIEDEHSHGKQNQPKKDQDSIDPAYDIPIGEINNFLFNDLDQIKSLTLLKNTDCVFLENLDKNENFNVVKLNFDNILDEQLKKVGLKASCFLNCYELKANPGLLVIPNPFLNSCQRFLVTRCLAEYHNRPNKTNLDLHKNRDGNLWNEAIGLNNFNEFNKLRWATIGYHYDWTNKVYNEMDYTEPPQELKTLSEIIASLIGFPNFKLEAGIINYYHLNSTLSAHQDRSEKNMSAPLLSISLGSSAVFLIGKECKSEVPAALLLRSGDVVIMSSKSRLSFHAVPTILPDPNVHSYFEIDDDSTEDKSQESNEWNDFYNYIKINRININIRQ</sequence>
<keyword evidence="8 10" id="KW-0472">Membrane</keyword>
<dbReference type="GO" id="GO:0005634">
    <property type="term" value="C:nucleus"/>
    <property type="evidence" value="ECO:0007669"/>
    <property type="project" value="TreeGrafter"/>
</dbReference>
<organism evidence="12 13">
    <name type="scientific">Brachionus plicatilis</name>
    <name type="common">Marine rotifer</name>
    <name type="synonym">Brachionus muelleri</name>
    <dbReference type="NCBI Taxonomy" id="10195"/>
    <lineage>
        <taxon>Eukaryota</taxon>
        <taxon>Metazoa</taxon>
        <taxon>Spiralia</taxon>
        <taxon>Gnathifera</taxon>
        <taxon>Rotifera</taxon>
        <taxon>Eurotatoria</taxon>
        <taxon>Monogononta</taxon>
        <taxon>Pseudotrocha</taxon>
        <taxon>Ploima</taxon>
        <taxon>Brachionidae</taxon>
        <taxon>Brachionus</taxon>
    </lineage>
</organism>
<dbReference type="Pfam" id="PF13532">
    <property type="entry name" value="2OG-FeII_Oxy_2"/>
    <property type="match status" value="1"/>
</dbReference>
<evidence type="ECO:0000256" key="6">
    <source>
        <dbReference type="ARBA" id="ARBA00023002"/>
    </source>
</evidence>